<comment type="caution">
    <text evidence="1">The sequence shown here is derived from an EMBL/GenBank/DDBJ whole genome shotgun (WGS) entry which is preliminary data.</text>
</comment>
<dbReference type="EMBL" id="JBBKZS010000023">
    <property type="protein sequence ID" value="MEJ8859056.1"/>
    <property type="molecule type" value="Genomic_DNA"/>
</dbReference>
<evidence type="ECO:0000313" key="1">
    <source>
        <dbReference type="EMBL" id="MEJ8859056.1"/>
    </source>
</evidence>
<keyword evidence="2" id="KW-1185">Reference proteome</keyword>
<evidence type="ECO:0000313" key="2">
    <source>
        <dbReference type="Proteomes" id="UP001367030"/>
    </source>
</evidence>
<gene>
    <name evidence="1" type="ORF">WKW79_31105</name>
</gene>
<name>A0ABU8XHQ9_9BURK</name>
<dbReference type="Proteomes" id="UP001367030">
    <property type="component" value="Unassembled WGS sequence"/>
</dbReference>
<accession>A0ABU8XHQ9</accession>
<proteinExistence type="predicted"/>
<protein>
    <submittedName>
        <fullName evidence="1">AraC family transcriptional regulator</fullName>
    </submittedName>
</protein>
<dbReference type="SUPFAM" id="SSF51182">
    <property type="entry name" value="RmlC-like cupins"/>
    <property type="match status" value="1"/>
</dbReference>
<organism evidence="1 2">
    <name type="scientific">Variovorax robiniae</name>
    <dbReference type="NCBI Taxonomy" id="1836199"/>
    <lineage>
        <taxon>Bacteria</taxon>
        <taxon>Pseudomonadati</taxon>
        <taxon>Pseudomonadota</taxon>
        <taxon>Betaproteobacteria</taxon>
        <taxon>Burkholderiales</taxon>
        <taxon>Comamonadaceae</taxon>
        <taxon>Variovorax</taxon>
    </lineage>
</organism>
<dbReference type="InterPro" id="IPR011051">
    <property type="entry name" value="RmlC_Cupin_sf"/>
</dbReference>
<dbReference type="Gene3D" id="2.60.120.10">
    <property type="entry name" value="Jelly Rolls"/>
    <property type="match status" value="1"/>
</dbReference>
<dbReference type="InterPro" id="IPR014710">
    <property type="entry name" value="RmlC-like_jellyroll"/>
</dbReference>
<sequence length="93" mass="10516">MSFQDFEASALAQGFDEVLERVWEPGQVVDTHTHPFAVKALVVRGEMWLTEGDRTRRLAPGDRFELDYAAPHAERYGSEGATYWVARRSTKSG</sequence>
<dbReference type="RefSeq" id="WP_340339101.1">
    <property type="nucleotide sequence ID" value="NZ_JBBKZS010000023.1"/>
</dbReference>
<reference evidence="1 2" key="1">
    <citation type="submission" date="2024-03" db="EMBL/GenBank/DDBJ databases">
        <title>Novel species of the genus Variovorax.</title>
        <authorList>
            <person name="Liu Q."/>
            <person name="Xin Y.-H."/>
        </authorList>
    </citation>
    <scope>NUCLEOTIDE SEQUENCE [LARGE SCALE GENOMIC DNA]</scope>
    <source>
        <strain evidence="1 2">KACC 18901</strain>
    </source>
</reference>